<dbReference type="SUPFAM" id="SSF52047">
    <property type="entry name" value="RNI-like"/>
    <property type="match status" value="1"/>
</dbReference>
<gene>
    <name evidence="1" type="ORF">RHGRI_027038</name>
</gene>
<protein>
    <recommendedName>
        <fullName evidence="3">FBD domain-containing protein</fullName>
    </recommendedName>
</protein>
<dbReference type="Proteomes" id="UP000823749">
    <property type="component" value="Chromosome 9"/>
</dbReference>
<accession>A0AAV6IYN3</accession>
<proteinExistence type="predicted"/>
<organism evidence="1 2">
    <name type="scientific">Rhododendron griersonianum</name>
    <dbReference type="NCBI Taxonomy" id="479676"/>
    <lineage>
        <taxon>Eukaryota</taxon>
        <taxon>Viridiplantae</taxon>
        <taxon>Streptophyta</taxon>
        <taxon>Embryophyta</taxon>
        <taxon>Tracheophyta</taxon>
        <taxon>Spermatophyta</taxon>
        <taxon>Magnoliopsida</taxon>
        <taxon>eudicotyledons</taxon>
        <taxon>Gunneridae</taxon>
        <taxon>Pentapetalae</taxon>
        <taxon>asterids</taxon>
        <taxon>Ericales</taxon>
        <taxon>Ericaceae</taxon>
        <taxon>Ericoideae</taxon>
        <taxon>Rhodoreae</taxon>
        <taxon>Rhododendron</taxon>
    </lineage>
</organism>
<evidence type="ECO:0000313" key="2">
    <source>
        <dbReference type="Proteomes" id="UP000823749"/>
    </source>
</evidence>
<name>A0AAV6IYN3_9ERIC</name>
<evidence type="ECO:0008006" key="3">
    <source>
        <dbReference type="Google" id="ProtNLM"/>
    </source>
</evidence>
<reference evidence="1" key="1">
    <citation type="submission" date="2020-08" db="EMBL/GenBank/DDBJ databases">
        <title>Plant Genome Project.</title>
        <authorList>
            <person name="Zhang R.-G."/>
        </authorList>
    </citation>
    <scope>NUCLEOTIDE SEQUENCE</scope>
    <source>
        <strain evidence="1">WSP0</strain>
        <tissue evidence="1">Leaf</tissue>
    </source>
</reference>
<dbReference type="InterPro" id="IPR050232">
    <property type="entry name" value="FBL13/AtMIF1-like"/>
</dbReference>
<dbReference type="AlphaFoldDB" id="A0AAV6IYN3"/>
<comment type="caution">
    <text evidence="1">The sequence shown here is derived from an EMBL/GenBank/DDBJ whole genome shotgun (WGS) entry which is preliminary data.</text>
</comment>
<keyword evidence="2" id="KW-1185">Reference proteome</keyword>
<dbReference type="PANTHER" id="PTHR31900:SF30">
    <property type="entry name" value="SUPERFAMILY PROTEIN, PUTATIVE-RELATED"/>
    <property type="match status" value="1"/>
</dbReference>
<dbReference type="PANTHER" id="PTHR31900">
    <property type="entry name" value="F-BOX/RNI SUPERFAMILY PROTEIN-RELATED"/>
    <property type="match status" value="1"/>
</dbReference>
<evidence type="ECO:0000313" key="1">
    <source>
        <dbReference type="EMBL" id="KAG5532607.1"/>
    </source>
</evidence>
<sequence>MHGSPLLQKLVFVDCSGMDHFKVSAPNLEILRFEDNRKSETISFEDVPKLADVTISTLYREFLAGDTLPQQLTTTVEGLKHLKLNSLDFANFDEVYCALCLIRSAPNLKQLEIQACTTREDILAPKWGYMEAEAPFGCTLDGFRVVKMTLIRCFKPELELVQFLLANSPFLEKMSIDWSLYTEHSQTQQKLILAMAKELIRCYPAISPTVDISLG</sequence>
<dbReference type="EMBL" id="JACTNZ010000009">
    <property type="protein sequence ID" value="KAG5532607.1"/>
    <property type="molecule type" value="Genomic_DNA"/>
</dbReference>